<evidence type="ECO:0000256" key="7">
    <source>
        <dbReference type="ARBA" id="ARBA00023316"/>
    </source>
</evidence>
<feature type="coiled-coil region" evidence="12">
    <location>
        <begin position="264"/>
        <end position="294"/>
    </location>
</feature>
<keyword evidence="12" id="KW-0175">Coiled coil</keyword>
<evidence type="ECO:0000313" key="13">
    <source>
        <dbReference type="EMBL" id="UOB20700.1"/>
    </source>
</evidence>
<evidence type="ECO:0000256" key="9">
    <source>
        <dbReference type="ARBA" id="ARBA00040679"/>
    </source>
</evidence>
<evidence type="ECO:0000256" key="4">
    <source>
        <dbReference type="ARBA" id="ARBA00022960"/>
    </source>
</evidence>
<name>A0ABY3ZWH2_9STAP</name>
<dbReference type="Gene3D" id="1.20.58.90">
    <property type="match status" value="1"/>
</dbReference>
<dbReference type="EC" id="2.3.2.16" evidence="8"/>
<evidence type="ECO:0000256" key="3">
    <source>
        <dbReference type="ARBA" id="ARBA00022679"/>
    </source>
</evidence>
<evidence type="ECO:0000256" key="5">
    <source>
        <dbReference type="ARBA" id="ARBA00022984"/>
    </source>
</evidence>
<dbReference type="Pfam" id="PF02388">
    <property type="entry name" value="FemAB"/>
    <property type="match status" value="1"/>
</dbReference>
<keyword evidence="6" id="KW-0012">Acyltransferase</keyword>
<keyword evidence="14" id="KW-1185">Reference proteome</keyword>
<evidence type="ECO:0000256" key="2">
    <source>
        <dbReference type="ARBA" id="ARBA00009943"/>
    </source>
</evidence>
<comment type="similarity">
    <text evidence="2">Belongs to the FemABX family.</text>
</comment>
<sequence>MTVTKMNITNEMHDNFVKAHPNGDMLQLSTWAQTKQLTGWYSRRVAVGRNGELQGVAQLLFKKVPKLPFTMCYVSRGFVCDYNDKAVVLALKDATIETARREKSYSIKIDPDVEVDAIPDLVTYMNSIGFVHKGFKDGLHPDYIQPRMTMITNIDKDEDALIQSFESRNRSSVKQSLKKGVELEIGTREDLKIFAELMKETGERDGFLVRDISYFETIYDALNPAGDAELFLTKLVPGNVLSILHQSLKHNEDEKERILSRKQTKKTENQLKEIEIVLKKLNEQITEMEDLMDKHPEGIYLSGAILTFCGKKAYYLYGASSNEYRGYLPNHKMQIEMMKYARDKGATTYDFGGTDNNPDKASDHFGLWQFKKSWGTRLSEKIGEFDYVLNQPIYTLIEVAKPKVKAWTKKINMRR</sequence>
<dbReference type="Proteomes" id="UP000830343">
    <property type="component" value="Chromosome"/>
</dbReference>
<organism evidence="13 14">
    <name type="scientific">Macrococcus armenti</name>
    <dbReference type="NCBI Taxonomy" id="2875764"/>
    <lineage>
        <taxon>Bacteria</taxon>
        <taxon>Bacillati</taxon>
        <taxon>Bacillota</taxon>
        <taxon>Bacilli</taxon>
        <taxon>Bacillales</taxon>
        <taxon>Staphylococcaceae</taxon>
        <taxon>Macrococcus</taxon>
    </lineage>
</organism>
<evidence type="ECO:0000256" key="6">
    <source>
        <dbReference type="ARBA" id="ARBA00023315"/>
    </source>
</evidence>
<keyword evidence="4" id="KW-0133">Cell shape</keyword>
<gene>
    <name evidence="13" type="ORF">MRZ06_01045</name>
</gene>
<dbReference type="PANTHER" id="PTHR36174:SF1">
    <property type="entry name" value="LIPID II:GLYCINE GLYCYLTRANSFERASE"/>
    <property type="match status" value="1"/>
</dbReference>
<evidence type="ECO:0000256" key="1">
    <source>
        <dbReference type="ARBA" id="ARBA00004496"/>
    </source>
</evidence>
<dbReference type="EMBL" id="CP094348">
    <property type="protein sequence ID" value="UOB20700.1"/>
    <property type="molecule type" value="Genomic_DNA"/>
</dbReference>
<evidence type="ECO:0000256" key="10">
    <source>
        <dbReference type="ARBA" id="ARBA00042933"/>
    </source>
</evidence>
<dbReference type="InterPro" id="IPR050644">
    <property type="entry name" value="PG_Glycine_Bridge_Synth"/>
</dbReference>
<proteinExistence type="inferred from homology"/>
<keyword evidence="7" id="KW-0961">Cell wall biogenesis/degradation</keyword>
<dbReference type="InterPro" id="IPR003447">
    <property type="entry name" value="FEMABX"/>
</dbReference>
<dbReference type="RefSeq" id="WP_243365998.1">
    <property type="nucleotide sequence ID" value="NZ_CP094348.1"/>
</dbReference>
<dbReference type="InterPro" id="IPR016181">
    <property type="entry name" value="Acyl_CoA_acyltransferase"/>
</dbReference>
<accession>A0ABY3ZWH2</accession>
<comment type="catalytic activity">
    <reaction evidence="11">
        <text>beta-D-GlcNAc-(1-&gt;4)-Mur2Ac(oyl-L-Ala-D-isoglutaminyl-L-Lys-D-Ala-D-Ala)-di-trans,octa-cis-undecaprenyl diphosphate + glycyl-tRNA(Gly) = beta-D-GlcNAc-(1-&gt;4)-Mur2Ac(oyl-L-Ala-D-isoglutaminyl-L-Lys-(N(6)-Gly)-D-Ala-D-Ala)-di-trans,octa-cis-undecaprenyl diphosphate + tRNA(Gly) + H(+)</text>
        <dbReference type="Rhea" id="RHEA:30435"/>
        <dbReference type="Rhea" id="RHEA-COMP:9664"/>
        <dbReference type="Rhea" id="RHEA-COMP:9683"/>
        <dbReference type="ChEBI" id="CHEBI:15378"/>
        <dbReference type="ChEBI" id="CHEBI:62233"/>
        <dbReference type="ChEBI" id="CHEBI:62234"/>
        <dbReference type="ChEBI" id="CHEBI:78442"/>
        <dbReference type="ChEBI" id="CHEBI:78522"/>
        <dbReference type="EC" id="2.3.2.16"/>
    </reaction>
</comment>
<evidence type="ECO:0000256" key="8">
    <source>
        <dbReference type="ARBA" id="ARBA00039074"/>
    </source>
</evidence>
<protein>
    <recommendedName>
        <fullName evidence="9">Lipid II:glycine glycyltransferase</fullName>
        <ecNumber evidence="8">2.3.2.16</ecNumber>
    </recommendedName>
    <alternativeName>
        <fullName evidence="10">Factor essential for expression of methicillin resistance X</fullName>
    </alternativeName>
</protein>
<reference evidence="13" key="2">
    <citation type="submission" date="2022-04" db="EMBL/GenBank/DDBJ databases">
        <title>Antimicrobial genetic elements in methicillin-resistant Macrococcus armenti.</title>
        <authorList>
            <person name="Keller J.E."/>
            <person name="Schwendener S."/>
            <person name="Pantucek R."/>
            <person name="Perreten V."/>
        </authorList>
    </citation>
    <scope>NUCLEOTIDE SEQUENCE</scope>
    <source>
        <strain evidence="13">CCM 2609</strain>
    </source>
</reference>
<dbReference type="PANTHER" id="PTHR36174">
    <property type="entry name" value="LIPID II:GLYCINE GLYCYLTRANSFERASE"/>
    <property type="match status" value="1"/>
</dbReference>
<keyword evidence="3" id="KW-0808">Transferase</keyword>
<reference evidence="13" key="1">
    <citation type="submission" date="2022-03" db="EMBL/GenBank/DDBJ databases">
        <authorList>
            <person name="Vrbovska V."/>
            <person name="Kovarovic V."/>
            <person name="Botka T."/>
            <person name="Pantucek R."/>
        </authorList>
    </citation>
    <scope>NUCLEOTIDE SEQUENCE</scope>
    <source>
        <strain evidence="13">CCM 2609</strain>
    </source>
</reference>
<comment type="subcellular location">
    <subcellularLocation>
        <location evidence="1">Cytoplasm</location>
    </subcellularLocation>
</comment>
<dbReference type="PROSITE" id="PS51191">
    <property type="entry name" value="FEMABX"/>
    <property type="match status" value="1"/>
</dbReference>
<keyword evidence="5" id="KW-0573">Peptidoglycan synthesis</keyword>
<evidence type="ECO:0000313" key="14">
    <source>
        <dbReference type="Proteomes" id="UP000830343"/>
    </source>
</evidence>
<evidence type="ECO:0000256" key="12">
    <source>
        <dbReference type="SAM" id="Coils"/>
    </source>
</evidence>
<dbReference type="SUPFAM" id="SSF55729">
    <property type="entry name" value="Acyl-CoA N-acyltransferases (Nat)"/>
    <property type="match status" value="2"/>
</dbReference>
<dbReference type="Gene3D" id="3.40.630.30">
    <property type="match status" value="2"/>
</dbReference>
<evidence type="ECO:0000256" key="11">
    <source>
        <dbReference type="ARBA" id="ARBA00048654"/>
    </source>
</evidence>